<evidence type="ECO:0000256" key="1">
    <source>
        <dbReference type="ARBA" id="ARBA00022729"/>
    </source>
</evidence>
<dbReference type="PROSITE" id="PS51257">
    <property type="entry name" value="PROKAR_LIPOPROTEIN"/>
    <property type="match status" value="1"/>
</dbReference>
<evidence type="ECO:0000313" key="3">
    <source>
        <dbReference type="Proteomes" id="UP001217838"/>
    </source>
</evidence>
<sequence length="428" mass="46724">MTPKGSLCAALPAAMLLAGCEWWTEQDELCVYTARSPGQLEAEIPRFVARHPEHALRCRGADAADLYCPSRMADEAARCDEQDAEAWVVLRRSTGKLADLLVEEGEETKADVLWGVGISHLWHFRDNTALLRPYRPQHYERVYQMVMSEGRHATLWSSFIEPEVWDLGSYPTPNAVGIDAFAAVFCVDREQVAATIPGWDGTLTWTQVMSLFPGRIAMPNPTTSGSGFAAVAGIREHFRMFGAGTSTQREAAAWSFLRELDAAVAVYTKTGDAPCELVVDGSYAIGITHDAADALPHGGEAPGDGPVRVFPAPDDALGGKRALGYDVAANALIDHGPATRASAQEFLDWALSPEAMEVYAEQTPFVAYPVPGTPMPAGYPADFATLPDSRLEFNLVARERVALQERWIAEFCADEPQAPTSRCWFETE</sequence>
<name>A0ABT5B694_9BACT</name>
<dbReference type="Pfam" id="PF13416">
    <property type="entry name" value="SBP_bac_8"/>
    <property type="match status" value="1"/>
</dbReference>
<dbReference type="RefSeq" id="WP_271998981.1">
    <property type="nucleotide sequence ID" value="NZ_JAQNDN010000007.1"/>
</dbReference>
<dbReference type="Proteomes" id="UP001217838">
    <property type="component" value="Unassembled WGS sequence"/>
</dbReference>
<organism evidence="2 3">
    <name type="scientific">Nannocystis radixulma</name>
    <dbReference type="NCBI Taxonomy" id="2995305"/>
    <lineage>
        <taxon>Bacteria</taxon>
        <taxon>Pseudomonadati</taxon>
        <taxon>Myxococcota</taxon>
        <taxon>Polyangia</taxon>
        <taxon>Nannocystales</taxon>
        <taxon>Nannocystaceae</taxon>
        <taxon>Nannocystis</taxon>
    </lineage>
</organism>
<dbReference type="SUPFAM" id="SSF53850">
    <property type="entry name" value="Periplasmic binding protein-like II"/>
    <property type="match status" value="1"/>
</dbReference>
<dbReference type="InterPro" id="IPR006059">
    <property type="entry name" value="SBP"/>
</dbReference>
<keyword evidence="1" id="KW-0732">Signal</keyword>
<accession>A0ABT5B694</accession>
<dbReference type="Gene3D" id="3.40.190.10">
    <property type="entry name" value="Periplasmic binding protein-like II"/>
    <property type="match status" value="3"/>
</dbReference>
<reference evidence="2 3" key="1">
    <citation type="submission" date="2022-11" db="EMBL/GenBank/DDBJ databases">
        <title>Minimal conservation of predation-associated metabolite biosynthetic gene clusters underscores biosynthetic potential of Myxococcota including descriptions for ten novel species: Archangium lansinium sp. nov., Myxococcus landrumus sp. nov., Nannocystis bai.</title>
        <authorList>
            <person name="Ahearne A."/>
            <person name="Stevens C."/>
            <person name="Dowd S."/>
        </authorList>
    </citation>
    <scope>NUCLEOTIDE SEQUENCE [LARGE SCALE GENOMIC DNA]</scope>
    <source>
        <strain evidence="2 3">NCELM</strain>
    </source>
</reference>
<keyword evidence="3" id="KW-1185">Reference proteome</keyword>
<dbReference type="EMBL" id="JAQNDN010000007">
    <property type="protein sequence ID" value="MDC0669243.1"/>
    <property type="molecule type" value="Genomic_DNA"/>
</dbReference>
<comment type="caution">
    <text evidence="2">The sequence shown here is derived from an EMBL/GenBank/DDBJ whole genome shotgun (WGS) entry which is preliminary data.</text>
</comment>
<dbReference type="PANTHER" id="PTHR30006:SF2">
    <property type="entry name" value="ABC TRANSPORTER SUBSTRATE-BINDING PROTEIN"/>
    <property type="match status" value="1"/>
</dbReference>
<protein>
    <submittedName>
        <fullName evidence="2">Extracellular solute-binding protein</fullName>
    </submittedName>
</protein>
<gene>
    <name evidence="2" type="ORF">POL58_15935</name>
</gene>
<dbReference type="PANTHER" id="PTHR30006">
    <property type="entry name" value="THIAMINE-BINDING PERIPLASMIC PROTEIN-RELATED"/>
    <property type="match status" value="1"/>
</dbReference>
<proteinExistence type="predicted"/>
<evidence type="ECO:0000313" key="2">
    <source>
        <dbReference type="EMBL" id="MDC0669243.1"/>
    </source>
</evidence>